<feature type="region of interest" description="Disordered" evidence="3">
    <location>
        <begin position="207"/>
        <end position="237"/>
    </location>
</feature>
<dbReference type="Pfam" id="PF09684">
    <property type="entry name" value="Tail_P2_I"/>
    <property type="match status" value="1"/>
</dbReference>
<feature type="region of interest" description="Disordered" evidence="3">
    <location>
        <begin position="954"/>
        <end position="978"/>
    </location>
</feature>
<accession>A0A8B6X1Z8</accession>
<dbReference type="OrthoDB" id="370073at2"/>
<evidence type="ECO:0000256" key="2">
    <source>
        <dbReference type="ARBA" id="ARBA00023295"/>
    </source>
</evidence>
<evidence type="ECO:0000313" key="5">
    <source>
        <dbReference type="Proteomes" id="UP000675920"/>
    </source>
</evidence>
<name>A0A8B6X1Z8_9BURK</name>
<sequence length="1174" mass="120641">MDANGSRHFALVTQGDWQGALDAAFEGLPPGDRPLAWSDGTTGGGAIGASCGAGGLGLKGLLHEFRPRGEVAGALAEGHGRGGAFDAWGNLYSLSADRRAIRIRSAGSGAMSDFWPVTGEQPGAPQRDGIAAIAGLTAGRRAPAPGSTAAGGFRPVAATPAPAAVTLDALAVTRGHYLVVAAAAAGGLLIFDLHGAGPPLFQGWPGLGRVPGEAGGSGGGSSGNSGGGSGAGGGSGSGAPRITEALVALEDGGIGALIDGRLWRVGADLKPALPATAGAPAFGPVPKPGAGDATPAAPDAEDGSPPASPPVPSGGNGGSAKAAAPQPCVLDLRPALFANLAATGAPPGTPVPPDALATVRVTAVAALRGERLLVIGRRVIDGAEQPVAGAMHLDGSVLPVLRRDLAGAVPADPLDALIAEVVEPRDIPLPDGGSAQQRPRPALAERALAIDHGANAVDAAAPFAFIVVAAGGDQAFRFAADWRDDGALAIGIVRDFLPMRRYLGLGLAALPGGVVLHAYPAARVFYAADERWVPLLALPQPRYLRDASLELPPWDSRLPGCVWHRVALDMRLPPGTTLAIETRADDDPASLPHQPWRREPGPARNPAGSELPWRDSGTCAGEGGGNSAGNGAPATGSAASATGAPISAMTACGSDDASGTWSTLLQAATGRFLQLRLVIGGDGKRTPLLRALRAWYPRFSYAREYLPPVYRADPTGADFLDRFLALFEGEFTRWEDRIAAAQLLLDARTAPAGALDWLAGWVGVALDPALDDRRRRLLIRHAMTRHARRGTVPGLLLGATLAWETSIDEAWFDAPETLAERPHGLRLQELSGLVPPLPASAWNPATQGRADLLARLDGDATLADPQALAALGAADGSGTTGNGASTPADGAADAADAGSAAAQDNATTTNATRHATLLRALGFTPRGAIEEARLWSAWSEAQAAQARAATLAGDAPLAGDDGASADSPAPLPADEPATAADRAAWTTYLAASAPCAPLRRRWQDFLSRRWRRVSALNAAWGTRWRDFDRIPSPVALPASAEALADWHRFESRVLRGLAGAHRFRVVLPLPDAGLDLDDLARRRDAVLRVIADEKPAHTVAEVRFGFDLFRIGEARLGLDTRLETGLARRPELAALGWGGGAVAPAVLGRIDLGGARLAPLRPQPPADRVGLDRG</sequence>
<protein>
    <submittedName>
        <fullName evidence="6">Phage tail protein</fullName>
    </submittedName>
</protein>
<dbReference type="NCBIfam" id="TIGR02242">
    <property type="entry name" value="tail_TIGR02242"/>
    <property type="match status" value="1"/>
</dbReference>
<feature type="region of interest" description="Disordered" evidence="3">
    <location>
        <begin position="584"/>
        <end position="640"/>
    </location>
</feature>
<dbReference type="AlphaFoldDB" id="A0A8B6X1Z8"/>
<feature type="compositionally biased region" description="Low complexity" evidence="3">
    <location>
        <begin position="288"/>
        <end position="298"/>
    </location>
</feature>
<dbReference type="GO" id="GO:0004565">
    <property type="term" value="F:beta-galactosidase activity"/>
    <property type="evidence" value="ECO:0007669"/>
    <property type="project" value="InterPro"/>
</dbReference>
<dbReference type="GO" id="GO:0009341">
    <property type="term" value="C:beta-galactosidase complex"/>
    <property type="evidence" value="ECO:0007669"/>
    <property type="project" value="InterPro"/>
</dbReference>
<evidence type="ECO:0000256" key="3">
    <source>
        <dbReference type="SAM" id="MobiDB-lite"/>
    </source>
</evidence>
<evidence type="ECO:0000256" key="1">
    <source>
        <dbReference type="ARBA" id="ARBA00022801"/>
    </source>
</evidence>
<feature type="compositionally biased region" description="Gly residues" evidence="3">
    <location>
        <begin position="213"/>
        <end position="237"/>
    </location>
</feature>
<dbReference type="Proteomes" id="UP000675920">
    <property type="component" value="Unplaced"/>
</dbReference>
<organism evidence="5 6">
    <name type="scientific">Derxia gummosa DSM 723</name>
    <dbReference type="NCBI Taxonomy" id="1121388"/>
    <lineage>
        <taxon>Bacteria</taxon>
        <taxon>Pseudomonadati</taxon>
        <taxon>Pseudomonadota</taxon>
        <taxon>Betaproteobacteria</taxon>
        <taxon>Burkholderiales</taxon>
        <taxon>Alcaligenaceae</taxon>
        <taxon>Derxia</taxon>
    </lineage>
</organism>
<feature type="region of interest" description="Disordered" evidence="3">
    <location>
        <begin position="280"/>
        <end position="324"/>
    </location>
</feature>
<dbReference type="InterPro" id="IPR013529">
    <property type="entry name" value="Glyco_hydro_42_N"/>
</dbReference>
<feature type="compositionally biased region" description="Low complexity" evidence="3">
    <location>
        <begin position="883"/>
        <end position="908"/>
    </location>
</feature>
<keyword evidence="1" id="KW-0378">Hydrolase</keyword>
<evidence type="ECO:0000259" key="4">
    <source>
        <dbReference type="Pfam" id="PF02449"/>
    </source>
</evidence>
<dbReference type="InterPro" id="IPR011748">
    <property type="entry name" value="Unchr_phage_tail-like"/>
</dbReference>
<evidence type="ECO:0000313" key="6">
    <source>
        <dbReference type="RefSeq" id="WP_028310501.1"/>
    </source>
</evidence>
<feature type="compositionally biased region" description="Low complexity" evidence="3">
    <location>
        <begin position="629"/>
        <end position="640"/>
    </location>
</feature>
<feature type="region of interest" description="Disordered" evidence="3">
    <location>
        <begin position="873"/>
        <end position="908"/>
    </location>
</feature>
<dbReference type="Gene3D" id="3.20.20.80">
    <property type="entry name" value="Glycosidases"/>
    <property type="match status" value="1"/>
</dbReference>
<keyword evidence="2" id="KW-0326">Glycosidase</keyword>
<dbReference type="InterPro" id="IPR006521">
    <property type="entry name" value="Tail_protein_I"/>
</dbReference>
<dbReference type="Pfam" id="PF02449">
    <property type="entry name" value="Glyco_hydro_42"/>
    <property type="match status" value="1"/>
</dbReference>
<feature type="domain" description="Glycoside hydrolase family 42 N-terminal" evidence="4">
    <location>
        <begin position="995"/>
        <end position="1055"/>
    </location>
</feature>
<keyword evidence="5" id="KW-1185">Reference proteome</keyword>
<reference evidence="6" key="1">
    <citation type="submission" date="2025-08" db="UniProtKB">
        <authorList>
            <consortium name="RefSeq"/>
        </authorList>
    </citation>
    <scope>IDENTIFICATION</scope>
</reference>
<dbReference type="RefSeq" id="WP_028310501.1">
    <property type="nucleotide sequence ID" value="NZ_AXWS01000007.1"/>
</dbReference>
<proteinExistence type="predicted"/>
<dbReference type="GO" id="GO:0005975">
    <property type="term" value="P:carbohydrate metabolic process"/>
    <property type="evidence" value="ECO:0007669"/>
    <property type="project" value="InterPro"/>
</dbReference>